<dbReference type="InterPro" id="IPR006640">
    <property type="entry name" value="SprT-like_domain"/>
</dbReference>
<name>A0A0F8XLS2_9ZZZZ</name>
<evidence type="ECO:0000256" key="1">
    <source>
        <dbReference type="SAM" id="MobiDB-lite"/>
    </source>
</evidence>
<evidence type="ECO:0000259" key="2">
    <source>
        <dbReference type="Pfam" id="PF10263"/>
    </source>
</evidence>
<gene>
    <name evidence="3" type="ORF">LCGC14_2929630</name>
</gene>
<protein>
    <recommendedName>
        <fullName evidence="2">SprT-like domain-containing protein</fullName>
    </recommendedName>
</protein>
<dbReference type="AlphaFoldDB" id="A0A0F8XLS2"/>
<feature type="region of interest" description="Disordered" evidence="1">
    <location>
        <begin position="27"/>
        <end position="48"/>
    </location>
</feature>
<accession>A0A0F8XLS2</accession>
<feature type="domain" description="SprT-like" evidence="2">
    <location>
        <begin position="10"/>
        <end position="87"/>
    </location>
</feature>
<organism evidence="3">
    <name type="scientific">marine sediment metagenome</name>
    <dbReference type="NCBI Taxonomy" id="412755"/>
    <lineage>
        <taxon>unclassified sequences</taxon>
        <taxon>metagenomes</taxon>
        <taxon>ecological metagenomes</taxon>
    </lineage>
</organism>
<reference evidence="3" key="1">
    <citation type="journal article" date="2015" name="Nature">
        <title>Complex archaea that bridge the gap between prokaryotes and eukaryotes.</title>
        <authorList>
            <person name="Spang A."/>
            <person name="Saw J.H."/>
            <person name="Jorgensen S.L."/>
            <person name="Zaremba-Niedzwiedzka K."/>
            <person name="Martijn J."/>
            <person name="Lind A.E."/>
            <person name="van Eijk R."/>
            <person name="Schleper C."/>
            <person name="Guy L."/>
            <person name="Ettema T.J."/>
        </authorList>
    </citation>
    <scope>NUCLEOTIDE SEQUENCE</scope>
</reference>
<dbReference type="GO" id="GO:0006950">
    <property type="term" value="P:response to stress"/>
    <property type="evidence" value="ECO:0007669"/>
    <property type="project" value="UniProtKB-ARBA"/>
</dbReference>
<dbReference type="EMBL" id="LAZR01058444">
    <property type="protein sequence ID" value="KKK69878.1"/>
    <property type="molecule type" value="Genomic_DNA"/>
</dbReference>
<comment type="caution">
    <text evidence="3">The sequence shown here is derived from an EMBL/GenBank/DDBJ whole genome shotgun (WGS) entry which is preliminary data.</text>
</comment>
<proteinExistence type="predicted"/>
<dbReference type="Pfam" id="PF10263">
    <property type="entry name" value="SprT-like"/>
    <property type="match status" value="1"/>
</dbReference>
<evidence type="ECO:0000313" key="3">
    <source>
        <dbReference type="EMBL" id="KKK69878.1"/>
    </source>
</evidence>
<sequence length="116" mass="13711">MPKPLTLLNRFDRLNRRHFRGKLKRPSMVRFSKQPAPDSTTAVGHSKQKTDGQIYISIHEALRPFHSLTELILLHEMAHLWNWQHDARAADDDCQKRGSRHHKKMLSILKREPWLC</sequence>